<dbReference type="AlphaFoldDB" id="A0A9N9XPH4"/>
<dbReference type="EMBL" id="OU900106">
    <property type="protein sequence ID" value="CAG9856988.1"/>
    <property type="molecule type" value="Genomic_DNA"/>
</dbReference>
<dbReference type="SUPFAM" id="SSF52096">
    <property type="entry name" value="ClpP/crotonase"/>
    <property type="match status" value="1"/>
</dbReference>
<reference evidence="3" key="1">
    <citation type="submission" date="2022-01" db="EMBL/GenBank/DDBJ databases">
        <authorList>
            <person name="King R."/>
        </authorList>
    </citation>
    <scope>NUCLEOTIDE SEQUENCE</scope>
</reference>
<dbReference type="InterPro" id="IPR018376">
    <property type="entry name" value="Enoyl-CoA_hyd/isom_CS"/>
</dbReference>
<evidence type="ECO:0008006" key="5">
    <source>
        <dbReference type="Google" id="ProtNLM"/>
    </source>
</evidence>
<dbReference type="Gene3D" id="3.90.226.10">
    <property type="entry name" value="2-enoyl-CoA Hydratase, Chain A, domain 1"/>
    <property type="match status" value="1"/>
</dbReference>
<dbReference type="GO" id="GO:0003824">
    <property type="term" value="F:catalytic activity"/>
    <property type="evidence" value="ECO:0007669"/>
    <property type="project" value="InterPro"/>
</dbReference>
<dbReference type="OrthoDB" id="448450at2759"/>
<comment type="similarity">
    <text evidence="1 2">Belongs to the enoyl-CoA hydratase/isomerase family.</text>
</comment>
<keyword evidence="4" id="KW-1185">Reference proteome</keyword>
<gene>
    <name evidence="3" type="ORF">PHYEVI_LOCUS3399</name>
</gene>
<dbReference type="CDD" id="cd06558">
    <property type="entry name" value="crotonase-like"/>
    <property type="match status" value="1"/>
</dbReference>
<dbReference type="PANTHER" id="PTHR43802">
    <property type="entry name" value="ENOYL-COA HYDRATASE"/>
    <property type="match status" value="1"/>
</dbReference>
<evidence type="ECO:0000256" key="2">
    <source>
        <dbReference type="RuleBase" id="RU003707"/>
    </source>
</evidence>
<dbReference type="Proteomes" id="UP001153712">
    <property type="component" value="Chromosome 13"/>
</dbReference>
<organism evidence="3 4">
    <name type="scientific">Phyllotreta striolata</name>
    <name type="common">Striped flea beetle</name>
    <name type="synonym">Crioceris striolata</name>
    <dbReference type="NCBI Taxonomy" id="444603"/>
    <lineage>
        <taxon>Eukaryota</taxon>
        <taxon>Metazoa</taxon>
        <taxon>Ecdysozoa</taxon>
        <taxon>Arthropoda</taxon>
        <taxon>Hexapoda</taxon>
        <taxon>Insecta</taxon>
        <taxon>Pterygota</taxon>
        <taxon>Neoptera</taxon>
        <taxon>Endopterygota</taxon>
        <taxon>Coleoptera</taxon>
        <taxon>Polyphaga</taxon>
        <taxon>Cucujiformia</taxon>
        <taxon>Chrysomeloidea</taxon>
        <taxon>Chrysomelidae</taxon>
        <taxon>Galerucinae</taxon>
        <taxon>Alticini</taxon>
        <taxon>Phyllotreta</taxon>
    </lineage>
</organism>
<evidence type="ECO:0000256" key="1">
    <source>
        <dbReference type="ARBA" id="ARBA00005254"/>
    </source>
</evidence>
<dbReference type="PROSITE" id="PS00166">
    <property type="entry name" value="ENOYL_COA_HYDRATASE"/>
    <property type="match status" value="1"/>
</dbReference>
<dbReference type="PANTHER" id="PTHR43802:SF1">
    <property type="entry name" value="IP11341P-RELATED"/>
    <property type="match status" value="1"/>
</dbReference>
<sequence length="299" mass="33060">MNKLRVLQSLVRMMHTTNNVIITEKINHVTTIGINRPDKRNCIDFRTAKSLKIAIEEFERDDNAYAAVIHGTGGNFCSGFDLNELADLERDPSSYDSLQNGLLGLPNYVKKPTVAAINGYAVAGGLELALLCDLRVVEDTAVLGLYERRFGIPISDGATVRLQAMIGLSRALDMILTGRSLNANEAFEWGLANRIVACGTALGQAINLATSLVKFPQDCLNIDRRSTYNAAYNKIFDDLIKEERSNSKNVSIAHIIEGAKKFIAGLGRHGKSYHLTEKDICDWEKEFRLASENNPKSKL</sequence>
<dbReference type="Pfam" id="PF00378">
    <property type="entry name" value="ECH_1"/>
    <property type="match status" value="1"/>
</dbReference>
<dbReference type="InterPro" id="IPR029045">
    <property type="entry name" value="ClpP/crotonase-like_dom_sf"/>
</dbReference>
<evidence type="ECO:0000313" key="4">
    <source>
        <dbReference type="Proteomes" id="UP001153712"/>
    </source>
</evidence>
<evidence type="ECO:0000313" key="3">
    <source>
        <dbReference type="EMBL" id="CAG9856988.1"/>
    </source>
</evidence>
<accession>A0A9N9XPH4</accession>
<dbReference type="Gene3D" id="1.10.287.2460">
    <property type="match status" value="1"/>
</dbReference>
<protein>
    <recommendedName>
        <fullName evidence="5">Enoyl-CoA hydratase</fullName>
    </recommendedName>
</protein>
<dbReference type="InterPro" id="IPR001753">
    <property type="entry name" value="Enoyl-CoA_hydra/iso"/>
</dbReference>
<name>A0A9N9XPH4_PHYSR</name>
<dbReference type="NCBIfam" id="NF006108">
    <property type="entry name" value="PRK08259.1"/>
    <property type="match status" value="1"/>
</dbReference>
<proteinExistence type="inferred from homology"/>